<feature type="domain" description="NmrA-like" evidence="1">
    <location>
        <begin position="13"/>
        <end position="258"/>
    </location>
</feature>
<dbReference type="InterPro" id="IPR051604">
    <property type="entry name" value="Ergot_Alk_Oxidoreductase"/>
</dbReference>
<reference evidence="2 3" key="1">
    <citation type="submission" date="2021-03" db="EMBL/GenBank/DDBJ databases">
        <title>Antimicrobial resistance genes in bacteria isolated from Japanese honey, and their potential for conferring macrolide and lincosamide resistance in the American foulbrood pathogen Paenibacillus larvae.</title>
        <authorList>
            <person name="Okamoto M."/>
            <person name="Kumagai M."/>
            <person name="Kanamori H."/>
            <person name="Takamatsu D."/>
        </authorList>
    </citation>
    <scope>NUCLEOTIDE SEQUENCE [LARGE SCALE GENOMIC DNA]</scope>
    <source>
        <strain evidence="2 3">J34TS1</strain>
    </source>
</reference>
<evidence type="ECO:0000313" key="3">
    <source>
        <dbReference type="Proteomes" id="UP000682811"/>
    </source>
</evidence>
<dbReference type="Proteomes" id="UP000682811">
    <property type="component" value="Unassembled WGS sequence"/>
</dbReference>
<keyword evidence="3" id="KW-1185">Reference proteome</keyword>
<organism evidence="2 3">
    <name type="scientific">Paenibacillus azoreducens</name>
    <dbReference type="NCBI Taxonomy" id="116718"/>
    <lineage>
        <taxon>Bacteria</taxon>
        <taxon>Bacillati</taxon>
        <taxon>Bacillota</taxon>
        <taxon>Bacilli</taxon>
        <taxon>Bacillales</taxon>
        <taxon>Paenibacillaceae</taxon>
        <taxon>Paenibacillus</taxon>
    </lineage>
</organism>
<dbReference type="PANTHER" id="PTHR43162">
    <property type="match status" value="1"/>
</dbReference>
<sequence length="288" mass="31994">MKGMIELSRKRDREILVLGATGTIGSLVAKELEPINELIRLGSRSKPQYSENMEHFIVDVMTGKGLVDALAGIRKLFLITPDMMDQLGAELRIVEAAVKAGVEHIVKVSAFGAARQDYMIGCIHRSVEMAIESSGATWTFLRPTAFMQNFSTYYLPSIKSAGVVRLPCRDTPVSFIDACDIATIAADSLVNPAYINHSYEMFGPEALSYSQAAQKLSKSIGMEIRYEAIGDAEYQNEMGISSAHRLLDLYRYYRSGHAMGEPFDMVAHKGRELRRFSDFAASNREVFV</sequence>
<comment type="caution">
    <text evidence="2">The sequence shown here is derived from an EMBL/GenBank/DDBJ whole genome shotgun (WGS) entry which is preliminary data.</text>
</comment>
<dbReference type="Gene3D" id="3.40.50.720">
    <property type="entry name" value="NAD(P)-binding Rossmann-like Domain"/>
    <property type="match status" value="1"/>
</dbReference>
<dbReference type="PANTHER" id="PTHR43162:SF1">
    <property type="entry name" value="PRESTALK A DIFFERENTIATION PROTEIN A"/>
    <property type="match status" value="1"/>
</dbReference>
<gene>
    <name evidence="2" type="ORF">J34TS1_17930</name>
</gene>
<name>A0A919YD51_9BACL</name>
<dbReference type="InterPro" id="IPR008030">
    <property type="entry name" value="NmrA-like"/>
</dbReference>
<evidence type="ECO:0000313" key="2">
    <source>
        <dbReference type="EMBL" id="GIO47028.1"/>
    </source>
</evidence>
<accession>A0A919YD51</accession>
<dbReference type="InterPro" id="IPR036291">
    <property type="entry name" value="NAD(P)-bd_dom_sf"/>
</dbReference>
<dbReference type="SUPFAM" id="SSF51735">
    <property type="entry name" value="NAD(P)-binding Rossmann-fold domains"/>
    <property type="match status" value="1"/>
</dbReference>
<proteinExistence type="predicted"/>
<protein>
    <submittedName>
        <fullName evidence="2">Nucleotide-diphosphate-sugar epimerase</fullName>
    </submittedName>
</protein>
<dbReference type="AlphaFoldDB" id="A0A919YD51"/>
<dbReference type="Pfam" id="PF05368">
    <property type="entry name" value="NmrA"/>
    <property type="match status" value="1"/>
</dbReference>
<dbReference type="EMBL" id="BORT01000006">
    <property type="protein sequence ID" value="GIO47028.1"/>
    <property type="molecule type" value="Genomic_DNA"/>
</dbReference>
<evidence type="ECO:0000259" key="1">
    <source>
        <dbReference type="Pfam" id="PF05368"/>
    </source>
</evidence>
<dbReference type="Gene3D" id="3.90.25.10">
    <property type="entry name" value="UDP-galactose 4-epimerase, domain 1"/>
    <property type="match status" value="1"/>
</dbReference>